<evidence type="ECO:0000256" key="1">
    <source>
        <dbReference type="SAM" id="MobiDB-lite"/>
    </source>
</evidence>
<gene>
    <name evidence="2" type="ORF">N658DRAFT_188436</name>
</gene>
<sequence>MGGKVWSKKEEEYFWLELVPHSPKRLSKHLENEEKSWDWVAEKMKGYMGNEARRDYTHLCVFEHYFQNTYLARFSPNAGTLPVKYYKHEQTMKKKKELEALQREEAEARHHNEEEAEESKPKVRKGRASKKSAVRQTEAPVEVHASGDEDTPIVIECQYPTNPSYLGHAPPVPRPTVPWAPLPNLAPPGYVPPSQHYYFPQFMANHDRMENRDTEEDSLFVTQPPAPWMDGMAPNRGYYYHH</sequence>
<feature type="compositionally biased region" description="Basic residues" evidence="1">
    <location>
        <begin position="122"/>
        <end position="133"/>
    </location>
</feature>
<organism evidence="2 3">
    <name type="scientific">Parathielavia hyrcaniae</name>
    <dbReference type="NCBI Taxonomy" id="113614"/>
    <lineage>
        <taxon>Eukaryota</taxon>
        <taxon>Fungi</taxon>
        <taxon>Dikarya</taxon>
        <taxon>Ascomycota</taxon>
        <taxon>Pezizomycotina</taxon>
        <taxon>Sordariomycetes</taxon>
        <taxon>Sordariomycetidae</taxon>
        <taxon>Sordariales</taxon>
        <taxon>Chaetomiaceae</taxon>
        <taxon>Parathielavia</taxon>
    </lineage>
</organism>
<feature type="compositionally biased region" description="Basic and acidic residues" evidence="1">
    <location>
        <begin position="102"/>
        <end position="121"/>
    </location>
</feature>
<dbReference type="AlphaFoldDB" id="A0AAN6QC43"/>
<evidence type="ECO:0000313" key="3">
    <source>
        <dbReference type="Proteomes" id="UP001305647"/>
    </source>
</evidence>
<dbReference type="Proteomes" id="UP001305647">
    <property type="component" value="Unassembled WGS sequence"/>
</dbReference>
<reference evidence="2" key="2">
    <citation type="submission" date="2023-05" db="EMBL/GenBank/DDBJ databases">
        <authorList>
            <consortium name="Lawrence Berkeley National Laboratory"/>
            <person name="Steindorff A."/>
            <person name="Hensen N."/>
            <person name="Bonometti L."/>
            <person name="Westerberg I."/>
            <person name="Brannstrom I.O."/>
            <person name="Guillou S."/>
            <person name="Cros-Aarteil S."/>
            <person name="Calhoun S."/>
            <person name="Haridas S."/>
            <person name="Kuo A."/>
            <person name="Mondo S."/>
            <person name="Pangilinan J."/>
            <person name="Riley R."/>
            <person name="Labutti K."/>
            <person name="Andreopoulos B."/>
            <person name="Lipzen A."/>
            <person name="Chen C."/>
            <person name="Yanf M."/>
            <person name="Daum C."/>
            <person name="Ng V."/>
            <person name="Clum A."/>
            <person name="Ohm R."/>
            <person name="Martin F."/>
            <person name="Silar P."/>
            <person name="Natvig D."/>
            <person name="Lalanne C."/>
            <person name="Gautier V."/>
            <person name="Ament-Velasquez S.L."/>
            <person name="Kruys A."/>
            <person name="Hutchinson M.I."/>
            <person name="Powell A.J."/>
            <person name="Barry K."/>
            <person name="Miller A.N."/>
            <person name="Grigoriev I.V."/>
            <person name="Debuchy R."/>
            <person name="Gladieux P."/>
            <person name="Thoren M.H."/>
            <person name="Johannesson H."/>
        </authorList>
    </citation>
    <scope>NUCLEOTIDE SEQUENCE</scope>
    <source>
        <strain evidence="2">CBS 757.83</strain>
    </source>
</reference>
<reference evidence="2" key="1">
    <citation type="journal article" date="2023" name="Mol. Phylogenet. Evol.">
        <title>Genome-scale phylogeny and comparative genomics of the fungal order Sordariales.</title>
        <authorList>
            <person name="Hensen N."/>
            <person name="Bonometti L."/>
            <person name="Westerberg I."/>
            <person name="Brannstrom I.O."/>
            <person name="Guillou S."/>
            <person name="Cros-Aarteil S."/>
            <person name="Calhoun S."/>
            <person name="Haridas S."/>
            <person name="Kuo A."/>
            <person name="Mondo S."/>
            <person name="Pangilinan J."/>
            <person name="Riley R."/>
            <person name="LaButti K."/>
            <person name="Andreopoulos B."/>
            <person name="Lipzen A."/>
            <person name="Chen C."/>
            <person name="Yan M."/>
            <person name="Daum C."/>
            <person name="Ng V."/>
            <person name="Clum A."/>
            <person name="Steindorff A."/>
            <person name="Ohm R.A."/>
            <person name="Martin F."/>
            <person name="Silar P."/>
            <person name="Natvig D.O."/>
            <person name="Lalanne C."/>
            <person name="Gautier V."/>
            <person name="Ament-Velasquez S.L."/>
            <person name="Kruys A."/>
            <person name="Hutchinson M.I."/>
            <person name="Powell A.J."/>
            <person name="Barry K."/>
            <person name="Miller A.N."/>
            <person name="Grigoriev I.V."/>
            <person name="Debuchy R."/>
            <person name="Gladieux P."/>
            <person name="Hiltunen Thoren M."/>
            <person name="Johannesson H."/>
        </authorList>
    </citation>
    <scope>NUCLEOTIDE SEQUENCE</scope>
    <source>
        <strain evidence="2">CBS 757.83</strain>
    </source>
</reference>
<keyword evidence="3" id="KW-1185">Reference proteome</keyword>
<proteinExistence type="predicted"/>
<name>A0AAN6QC43_9PEZI</name>
<evidence type="ECO:0000313" key="2">
    <source>
        <dbReference type="EMBL" id="KAK4104761.1"/>
    </source>
</evidence>
<comment type="caution">
    <text evidence="2">The sequence shown here is derived from an EMBL/GenBank/DDBJ whole genome shotgun (WGS) entry which is preliminary data.</text>
</comment>
<feature type="region of interest" description="Disordered" evidence="1">
    <location>
        <begin position="102"/>
        <end position="144"/>
    </location>
</feature>
<protein>
    <submittedName>
        <fullName evidence="2">Uncharacterized protein</fullName>
    </submittedName>
</protein>
<accession>A0AAN6QC43</accession>
<dbReference type="EMBL" id="MU863626">
    <property type="protein sequence ID" value="KAK4104761.1"/>
    <property type="molecule type" value="Genomic_DNA"/>
</dbReference>